<dbReference type="Proteomes" id="UP000031802">
    <property type="component" value="Unassembled WGS sequence"/>
</dbReference>
<dbReference type="PATRIC" id="fig|1229276.3.peg.2330"/>
<keyword evidence="2" id="KW-1185">Reference proteome</keyword>
<proteinExistence type="predicted"/>
<organism evidence="1 2">
    <name type="scientific">Sphingobacterium deserti</name>
    <dbReference type="NCBI Taxonomy" id="1229276"/>
    <lineage>
        <taxon>Bacteria</taxon>
        <taxon>Pseudomonadati</taxon>
        <taxon>Bacteroidota</taxon>
        <taxon>Sphingobacteriia</taxon>
        <taxon>Sphingobacteriales</taxon>
        <taxon>Sphingobacteriaceae</taxon>
        <taxon>Sphingobacterium</taxon>
    </lineage>
</organism>
<dbReference type="STRING" id="1229276.DI53_2268"/>
<evidence type="ECO:0000313" key="2">
    <source>
        <dbReference type="Proteomes" id="UP000031802"/>
    </source>
</evidence>
<gene>
    <name evidence="1" type="ORF">DI53_2268</name>
</gene>
<comment type="caution">
    <text evidence="1">The sequence shown here is derived from an EMBL/GenBank/DDBJ whole genome shotgun (WGS) entry which is preliminary data.</text>
</comment>
<evidence type="ECO:0000313" key="1">
    <source>
        <dbReference type="EMBL" id="KGE14074.1"/>
    </source>
</evidence>
<dbReference type="OrthoDB" id="1524810at2"/>
<dbReference type="Gene3D" id="2.60.40.1600">
    <property type="entry name" value="Smr-associated-like"/>
    <property type="match status" value="1"/>
</dbReference>
<dbReference type="EMBL" id="JJMU01000032">
    <property type="protein sequence ID" value="KGE14074.1"/>
    <property type="molecule type" value="Genomic_DNA"/>
</dbReference>
<name>A0A0B8T705_9SPHI</name>
<reference evidence="1 2" key="2">
    <citation type="journal article" date="2015" name="PLoS ONE">
        <title>Whole-Genome Optical Mapping and Finished Genome Sequence of Sphingobacterium deserti sp. nov., a New Species Isolated from the Western Desert of China.</title>
        <authorList>
            <person name="Teng C."/>
            <person name="Zhou Z."/>
            <person name="Molnar I."/>
            <person name="Li X."/>
            <person name="Tang R."/>
            <person name="Chen M."/>
            <person name="Wang L."/>
            <person name="Su S."/>
            <person name="Zhang W."/>
            <person name="Lin M."/>
        </authorList>
    </citation>
    <scope>NUCLEOTIDE SEQUENCE [LARGE SCALE GENOMIC DNA]</scope>
    <source>
        <strain evidence="2">ACCC05744</strain>
    </source>
</reference>
<dbReference type="SUPFAM" id="SSF158949">
    <property type="entry name" value="Smr-associated domain-like"/>
    <property type="match status" value="1"/>
</dbReference>
<accession>A0A0B8T705</accession>
<dbReference type="eggNOG" id="COG1193">
    <property type="taxonomic scope" value="Bacteria"/>
</dbReference>
<dbReference type="InterPro" id="IPR036781">
    <property type="entry name" value="Smr_assoc-like_sf"/>
</dbReference>
<protein>
    <submittedName>
        <fullName evidence="1">Uncharacterized protein</fullName>
    </submittedName>
</protein>
<dbReference type="AlphaFoldDB" id="A0A0B8T705"/>
<sequence>MKYKIGDLVRFVDEPIEGHITSFQKNDVVGVTDESGFEIPVLISKITLVHGNMRHVDDEEIATTSTAHTNLPFVEQGIFLGVDGEQRDGLAKFFIINHTSFELLVSISETNGNKVTGLFAEKVPRQDFVQFYTANFSNVGKWPNFHVQIVRHSMQAQVAKAPILKEFRVKPLDLIQSKDSDEIMDAKIWRFELDKPEENIGLDKLKDHFISHRPNKR</sequence>
<reference evidence="2" key="1">
    <citation type="submission" date="2014-04" db="EMBL/GenBank/DDBJ databases">
        <title>Whole-Genome optical mapping and complete genome sequence of Sphingobacterium deserti sp. nov., a new spaces isolated from desert in the west of China.</title>
        <authorList>
            <person name="Teng C."/>
            <person name="Zhou Z."/>
            <person name="Li X."/>
            <person name="Chen M."/>
            <person name="Lin M."/>
            <person name="Wang L."/>
            <person name="Su S."/>
            <person name="Zhang C."/>
            <person name="Zhang W."/>
        </authorList>
    </citation>
    <scope>NUCLEOTIDE SEQUENCE [LARGE SCALE GENOMIC DNA]</scope>
    <source>
        <strain evidence="2">ACCC05744</strain>
    </source>
</reference>
<dbReference type="RefSeq" id="WP_037499122.1">
    <property type="nucleotide sequence ID" value="NZ_JJMU01000032.1"/>
</dbReference>